<protein>
    <submittedName>
        <fullName evidence="3">NADH-quinone oxidoreductase subunit D</fullName>
    </submittedName>
</protein>
<organism evidence="3 4">
    <name type="scientific">Tessaracoccus palaemonis</name>
    <dbReference type="NCBI Taxonomy" id="2829499"/>
    <lineage>
        <taxon>Bacteria</taxon>
        <taxon>Bacillati</taxon>
        <taxon>Actinomycetota</taxon>
        <taxon>Actinomycetes</taxon>
        <taxon>Propionibacteriales</taxon>
        <taxon>Propionibacteriaceae</taxon>
        <taxon>Tessaracoccus</taxon>
    </lineage>
</organism>
<dbReference type="Pfam" id="PF00346">
    <property type="entry name" value="Complex1_49kDa"/>
    <property type="match status" value="2"/>
</dbReference>
<feature type="domain" description="NADH-quinone oxidoreductase subunit D" evidence="2">
    <location>
        <begin position="293"/>
        <end position="369"/>
    </location>
</feature>
<dbReference type="PANTHER" id="PTHR11993">
    <property type="entry name" value="NADH-UBIQUINONE OXIDOREDUCTASE 49 KDA SUBUNIT"/>
    <property type="match status" value="1"/>
</dbReference>
<keyword evidence="4" id="KW-1185">Reference proteome</keyword>
<evidence type="ECO:0000256" key="1">
    <source>
        <dbReference type="ARBA" id="ARBA00022719"/>
    </source>
</evidence>
<evidence type="ECO:0000259" key="2">
    <source>
        <dbReference type="Pfam" id="PF00346"/>
    </source>
</evidence>
<sequence>MTHNLFFSVGGITFPGDIAVSLGSRHPSNVGLIRIAAQLDGDIIVSADVTSGYGHRAAEKLFEVRDYRSLIMLADRHDWLSAFSGELVVTCTIENAMRLVTPPRATLLRTLLAEVARIHSHLSFLSYLAEGPLETRLWGCVEGLREAALTWAGNRVHPMLNRVGGLASDMPEGWGQDLEPLLDDIARVASDLRTVLADASHLRGLAVLERGACVDYALSGPVARAAGLDLDRRAGGYLAYDQLFRPVQPRSDGDASARFAVLIDEVGTSIDMVRHALALAAQTPGEVSTRLARRLKVPEGEHVTDIEAPWGIASCLMVSRGGQTPWRVGLRTPSFANLSALGPALAGVPVDRMPDVIASLGYTIGDADK</sequence>
<proteinExistence type="predicted"/>
<reference evidence="3 4" key="1">
    <citation type="submission" date="2021-07" db="EMBL/GenBank/DDBJ databases">
        <title>complete genome sequencing of Tessaracoccus sp.J1M15.</title>
        <authorList>
            <person name="Bae J.-W."/>
            <person name="Kim D.-y."/>
        </authorList>
    </citation>
    <scope>NUCLEOTIDE SEQUENCE [LARGE SCALE GENOMIC DNA]</scope>
    <source>
        <strain evidence="3 4">J1M15</strain>
    </source>
</reference>
<dbReference type="InterPro" id="IPR022885">
    <property type="entry name" value="NDH1_su_D/H"/>
</dbReference>
<keyword evidence="1" id="KW-0874">Quinone</keyword>
<evidence type="ECO:0000313" key="3">
    <source>
        <dbReference type="EMBL" id="QXT62422.1"/>
    </source>
</evidence>
<feature type="domain" description="NADH-quinone oxidoreductase subunit D" evidence="2">
    <location>
        <begin position="150"/>
        <end position="283"/>
    </location>
</feature>
<accession>A0ABX8SG94</accession>
<dbReference type="InterPro" id="IPR001135">
    <property type="entry name" value="NADH_Q_OxRdtase_suD"/>
</dbReference>
<dbReference type="Proteomes" id="UP000824504">
    <property type="component" value="Chromosome"/>
</dbReference>
<dbReference type="PANTHER" id="PTHR11993:SF10">
    <property type="entry name" value="NADH DEHYDROGENASE [UBIQUINONE] IRON-SULFUR PROTEIN 2, MITOCHONDRIAL"/>
    <property type="match status" value="1"/>
</dbReference>
<name>A0ABX8SG94_9ACTN</name>
<dbReference type="EMBL" id="CP079216">
    <property type="protein sequence ID" value="QXT62422.1"/>
    <property type="molecule type" value="Genomic_DNA"/>
</dbReference>
<evidence type="ECO:0000313" key="4">
    <source>
        <dbReference type="Proteomes" id="UP000824504"/>
    </source>
</evidence>
<gene>
    <name evidence="3" type="ORF">KDB89_11785</name>
</gene>
<dbReference type="RefSeq" id="WP_219081273.1">
    <property type="nucleotide sequence ID" value="NZ_CP079216.1"/>
</dbReference>